<keyword evidence="1" id="KW-0175">Coiled coil</keyword>
<dbReference type="Proteomes" id="UP000734854">
    <property type="component" value="Unassembled WGS sequence"/>
</dbReference>
<evidence type="ECO:0000313" key="4">
    <source>
        <dbReference type="Proteomes" id="UP000734854"/>
    </source>
</evidence>
<keyword evidence="4" id="KW-1185">Reference proteome</keyword>
<protein>
    <submittedName>
        <fullName evidence="3">Uncharacterized protein</fullName>
    </submittedName>
</protein>
<evidence type="ECO:0000313" key="3">
    <source>
        <dbReference type="EMBL" id="KAG6507591.1"/>
    </source>
</evidence>
<gene>
    <name evidence="3" type="ORF">ZIOFF_032941</name>
</gene>
<sequence>MYREALNKTTKVYICHNAAPYKSKKMEGEGNVSHAKKEKEKTNDPVKLRMKVEKLDAKIDALKAKKEEIIKQLYDLEGAGS</sequence>
<feature type="region of interest" description="Disordered" evidence="2">
    <location>
        <begin position="25"/>
        <end position="45"/>
    </location>
</feature>
<evidence type="ECO:0000256" key="2">
    <source>
        <dbReference type="SAM" id="MobiDB-lite"/>
    </source>
</evidence>
<dbReference type="AlphaFoldDB" id="A0A8J5LBX6"/>
<name>A0A8J5LBX6_ZINOF</name>
<evidence type="ECO:0000256" key="1">
    <source>
        <dbReference type="SAM" id="Coils"/>
    </source>
</evidence>
<comment type="caution">
    <text evidence="3">The sequence shown here is derived from an EMBL/GenBank/DDBJ whole genome shotgun (WGS) entry which is preliminary data.</text>
</comment>
<organism evidence="3 4">
    <name type="scientific">Zingiber officinale</name>
    <name type="common">Ginger</name>
    <name type="synonym">Amomum zingiber</name>
    <dbReference type="NCBI Taxonomy" id="94328"/>
    <lineage>
        <taxon>Eukaryota</taxon>
        <taxon>Viridiplantae</taxon>
        <taxon>Streptophyta</taxon>
        <taxon>Embryophyta</taxon>
        <taxon>Tracheophyta</taxon>
        <taxon>Spermatophyta</taxon>
        <taxon>Magnoliopsida</taxon>
        <taxon>Liliopsida</taxon>
        <taxon>Zingiberales</taxon>
        <taxon>Zingiberaceae</taxon>
        <taxon>Zingiber</taxon>
    </lineage>
</organism>
<accession>A0A8J5LBX6</accession>
<dbReference type="EMBL" id="JACMSC010000009">
    <property type="protein sequence ID" value="KAG6507591.1"/>
    <property type="molecule type" value="Genomic_DNA"/>
</dbReference>
<proteinExistence type="predicted"/>
<feature type="coiled-coil region" evidence="1">
    <location>
        <begin position="52"/>
        <end position="79"/>
    </location>
</feature>
<feature type="compositionally biased region" description="Basic and acidic residues" evidence="2">
    <location>
        <begin position="35"/>
        <end position="45"/>
    </location>
</feature>
<reference evidence="3 4" key="1">
    <citation type="submission" date="2020-08" db="EMBL/GenBank/DDBJ databases">
        <title>Plant Genome Project.</title>
        <authorList>
            <person name="Zhang R.-G."/>
        </authorList>
    </citation>
    <scope>NUCLEOTIDE SEQUENCE [LARGE SCALE GENOMIC DNA]</scope>
    <source>
        <tissue evidence="3">Rhizome</tissue>
    </source>
</reference>